<dbReference type="RefSeq" id="WP_256313054.1">
    <property type="nucleotide sequence ID" value="NZ_JANGAC010000026.1"/>
</dbReference>
<name>A0ABT1SGN2_9FIRM</name>
<proteinExistence type="predicted"/>
<keyword evidence="14" id="KW-1185">Reference proteome</keyword>
<feature type="transmembrane region" description="Helical" evidence="10">
    <location>
        <begin position="303"/>
        <end position="326"/>
    </location>
</feature>
<keyword evidence="10" id="KW-0472">Membrane</keyword>
<dbReference type="InterPro" id="IPR036890">
    <property type="entry name" value="HATPase_C_sf"/>
</dbReference>
<dbReference type="Pfam" id="PF00512">
    <property type="entry name" value="HisKA"/>
    <property type="match status" value="1"/>
</dbReference>
<protein>
    <recommendedName>
        <fullName evidence="3">histidine kinase</fullName>
        <ecNumber evidence="3">2.7.13.3</ecNumber>
    </recommendedName>
</protein>
<dbReference type="Gene3D" id="3.30.565.10">
    <property type="entry name" value="Histidine kinase-like ATPase, C-terminal domain"/>
    <property type="match status" value="1"/>
</dbReference>
<dbReference type="GO" id="GO:0016301">
    <property type="term" value="F:kinase activity"/>
    <property type="evidence" value="ECO:0007669"/>
    <property type="project" value="UniProtKB-KW"/>
</dbReference>
<dbReference type="SUPFAM" id="SSF158472">
    <property type="entry name" value="HAMP domain-like"/>
    <property type="match status" value="1"/>
</dbReference>
<dbReference type="Gene3D" id="1.10.287.130">
    <property type="match status" value="1"/>
</dbReference>
<evidence type="ECO:0000256" key="3">
    <source>
        <dbReference type="ARBA" id="ARBA00012438"/>
    </source>
</evidence>
<dbReference type="PANTHER" id="PTHR43065:SF46">
    <property type="entry name" value="C4-DICARBOXYLATE TRANSPORT SENSOR PROTEIN DCTB"/>
    <property type="match status" value="1"/>
</dbReference>
<comment type="catalytic activity">
    <reaction evidence="1">
        <text>ATP + protein L-histidine = ADP + protein N-phospho-L-histidine.</text>
        <dbReference type="EC" id="2.7.13.3"/>
    </reaction>
</comment>
<dbReference type="PROSITE" id="PS50109">
    <property type="entry name" value="HIS_KIN"/>
    <property type="match status" value="1"/>
</dbReference>
<reference evidence="13 14" key="1">
    <citation type="submission" date="2022-06" db="EMBL/GenBank/DDBJ databases">
        <title>Isolation of gut microbiota from human fecal samples.</title>
        <authorList>
            <person name="Pamer E.G."/>
            <person name="Barat B."/>
            <person name="Waligurski E."/>
            <person name="Medina S."/>
            <person name="Paddock L."/>
            <person name="Mostad J."/>
        </authorList>
    </citation>
    <scope>NUCLEOTIDE SEQUENCE [LARGE SCALE GENOMIC DNA]</scope>
    <source>
        <strain evidence="13 14">DFI.7.95</strain>
    </source>
</reference>
<dbReference type="Gene3D" id="3.30.450.20">
    <property type="entry name" value="PAS domain"/>
    <property type="match status" value="1"/>
</dbReference>
<dbReference type="InterPro" id="IPR003660">
    <property type="entry name" value="HAMP_dom"/>
</dbReference>
<keyword evidence="10" id="KW-1133">Transmembrane helix</keyword>
<dbReference type="InterPro" id="IPR003594">
    <property type="entry name" value="HATPase_dom"/>
</dbReference>
<gene>
    <name evidence="13" type="ORF">NE686_21345</name>
</gene>
<keyword evidence="7 13" id="KW-0418">Kinase</keyword>
<comment type="subcellular location">
    <subcellularLocation>
        <location evidence="2">Membrane</location>
    </subcellularLocation>
</comment>
<keyword evidence="5" id="KW-0808">Transferase</keyword>
<dbReference type="PROSITE" id="PS50885">
    <property type="entry name" value="HAMP"/>
    <property type="match status" value="1"/>
</dbReference>
<dbReference type="InterPro" id="IPR005467">
    <property type="entry name" value="His_kinase_dom"/>
</dbReference>
<feature type="domain" description="Histidine kinase" evidence="11">
    <location>
        <begin position="395"/>
        <end position="614"/>
    </location>
</feature>
<evidence type="ECO:0000256" key="4">
    <source>
        <dbReference type="ARBA" id="ARBA00022553"/>
    </source>
</evidence>
<evidence type="ECO:0000259" key="11">
    <source>
        <dbReference type="PROSITE" id="PS50109"/>
    </source>
</evidence>
<evidence type="ECO:0000256" key="6">
    <source>
        <dbReference type="ARBA" id="ARBA00022741"/>
    </source>
</evidence>
<dbReference type="EC" id="2.7.13.3" evidence="3"/>
<evidence type="ECO:0000259" key="12">
    <source>
        <dbReference type="PROSITE" id="PS50885"/>
    </source>
</evidence>
<keyword evidence="9" id="KW-0902">Two-component regulatory system</keyword>
<keyword evidence="6" id="KW-0547">Nucleotide-binding</keyword>
<dbReference type="InterPro" id="IPR004358">
    <property type="entry name" value="Sig_transdc_His_kin-like_C"/>
</dbReference>
<dbReference type="SMART" id="SM00387">
    <property type="entry name" value="HATPase_c"/>
    <property type="match status" value="1"/>
</dbReference>
<dbReference type="Gene3D" id="6.10.340.10">
    <property type="match status" value="1"/>
</dbReference>
<evidence type="ECO:0000313" key="14">
    <source>
        <dbReference type="Proteomes" id="UP001524478"/>
    </source>
</evidence>
<dbReference type="SUPFAM" id="SSF55874">
    <property type="entry name" value="ATPase domain of HSP90 chaperone/DNA topoisomerase II/histidine kinase"/>
    <property type="match status" value="1"/>
</dbReference>
<dbReference type="PANTHER" id="PTHR43065">
    <property type="entry name" value="SENSOR HISTIDINE KINASE"/>
    <property type="match status" value="1"/>
</dbReference>
<dbReference type="Pfam" id="PF02518">
    <property type="entry name" value="HATPase_c"/>
    <property type="match status" value="1"/>
</dbReference>
<evidence type="ECO:0000256" key="5">
    <source>
        <dbReference type="ARBA" id="ARBA00022679"/>
    </source>
</evidence>
<dbReference type="InterPro" id="IPR036097">
    <property type="entry name" value="HisK_dim/P_sf"/>
</dbReference>
<dbReference type="InterPro" id="IPR003661">
    <property type="entry name" value="HisK_dim/P_dom"/>
</dbReference>
<dbReference type="Pfam" id="PF00672">
    <property type="entry name" value="HAMP"/>
    <property type="match status" value="1"/>
</dbReference>
<evidence type="ECO:0000313" key="13">
    <source>
        <dbReference type="EMBL" id="MCQ4925656.1"/>
    </source>
</evidence>
<evidence type="ECO:0000256" key="9">
    <source>
        <dbReference type="ARBA" id="ARBA00023012"/>
    </source>
</evidence>
<dbReference type="CDD" id="cd06225">
    <property type="entry name" value="HAMP"/>
    <property type="match status" value="1"/>
</dbReference>
<evidence type="ECO:0000256" key="2">
    <source>
        <dbReference type="ARBA" id="ARBA00004370"/>
    </source>
</evidence>
<keyword evidence="10" id="KW-0812">Transmembrane</keyword>
<dbReference type="Proteomes" id="UP001524478">
    <property type="component" value="Unassembled WGS sequence"/>
</dbReference>
<evidence type="ECO:0000256" key="8">
    <source>
        <dbReference type="ARBA" id="ARBA00022840"/>
    </source>
</evidence>
<feature type="transmembrane region" description="Helical" evidence="10">
    <location>
        <begin position="17"/>
        <end position="37"/>
    </location>
</feature>
<keyword evidence="4" id="KW-0597">Phosphoprotein</keyword>
<comment type="caution">
    <text evidence="13">The sequence shown here is derived from an EMBL/GenBank/DDBJ whole genome shotgun (WGS) entry which is preliminary data.</text>
</comment>
<sequence>MEIHNKKQFLVSIKSKLILMMIGVAVIPLVFLVLISIRTLKTEVQKSIHKEHELTASKISQTVVEMVKTTQESLETIAITNPELFDWSNKFNREDIIYRMLKKYHHLEEISMISSKGMELVKISKRYAISPKELENISTDEKFKTLKRGDLYIGKPEIDLDNQIVFELGIPVGGDKEYLTGAIIAKISLRQVMKKINATKTKEGSYIILIDDRGSLIGHSDYSQVTRRQDVTKSKGVTSLLKIKTEEKNVLKYEKFETMIYESYLGEDVLGVYGLIPIVDWGVVVEQPLDNAYETIRLMITRIIITFLLTILTIGVVGSFLIYLFMKPMNELANGVNSVKSGNFDYKIPKQNNDEIGMVIEAFNSMTEEIKKRRENESLIMLAEKRAAIGTLAAGVAHEINNPMNNLSFYATDLLERLETEDINDLYDNNVIQNYLEIIKGQIDRCSAITQNLLRFSRESKVDITLVNVFKIIEDILKLMEHRLKKQNIDIVIDVGIAEPIILADESQMQQMLLNIITNAVDSMENKGILTINISEIDNNGFLILKIIDTGYGIKEKDKARVFDPFYTTKPIGKGTGLGLSISQAIIERMRGYIEIYSEENIGTEVEIKLPISRGVEENGKL</sequence>
<feature type="domain" description="HAMP" evidence="12">
    <location>
        <begin position="323"/>
        <end position="375"/>
    </location>
</feature>
<dbReference type="SMART" id="SM00388">
    <property type="entry name" value="HisKA"/>
    <property type="match status" value="1"/>
</dbReference>
<dbReference type="SMART" id="SM00304">
    <property type="entry name" value="HAMP"/>
    <property type="match status" value="1"/>
</dbReference>
<evidence type="ECO:0000256" key="10">
    <source>
        <dbReference type="SAM" id="Phobius"/>
    </source>
</evidence>
<dbReference type="EMBL" id="JANGAC010000026">
    <property type="protein sequence ID" value="MCQ4925656.1"/>
    <property type="molecule type" value="Genomic_DNA"/>
</dbReference>
<organism evidence="13 14">
    <name type="scientific">Tissierella carlieri</name>
    <dbReference type="NCBI Taxonomy" id="689904"/>
    <lineage>
        <taxon>Bacteria</taxon>
        <taxon>Bacillati</taxon>
        <taxon>Bacillota</taxon>
        <taxon>Tissierellia</taxon>
        <taxon>Tissierellales</taxon>
        <taxon>Tissierellaceae</taxon>
        <taxon>Tissierella</taxon>
    </lineage>
</organism>
<evidence type="ECO:0000256" key="7">
    <source>
        <dbReference type="ARBA" id="ARBA00022777"/>
    </source>
</evidence>
<accession>A0ABT1SGN2</accession>
<keyword evidence="8" id="KW-0067">ATP-binding</keyword>
<dbReference type="CDD" id="cd00082">
    <property type="entry name" value="HisKA"/>
    <property type="match status" value="1"/>
</dbReference>
<dbReference type="PRINTS" id="PR00344">
    <property type="entry name" value="BCTRLSENSOR"/>
</dbReference>
<dbReference type="SUPFAM" id="SSF47384">
    <property type="entry name" value="Homodimeric domain of signal transducing histidine kinase"/>
    <property type="match status" value="1"/>
</dbReference>
<evidence type="ECO:0000256" key="1">
    <source>
        <dbReference type="ARBA" id="ARBA00000085"/>
    </source>
</evidence>